<gene>
    <name evidence="1" type="ORF">WN55_01333</name>
</gene>
<dbReference type="EMBL" id="KQ434889">
    <property type="protein sequence ID" value="KZC10217.1"/>
    <property type="molecule type" value="Genomic_DNA"/>
</dbReference>
<dbReference type="Proteomes" id="UP000076502">
    <property type="component" value="Unassembled WGS sequence"/>
</dbReference>
<accession>A0A154PEG5</accession>
<name>A0A154PEG5_DUFNO</name>
<protein>
    <submittedName>
        <fullName evidence="1">Uncharacterized protein</fullName>
    </submittedName>
</protein>
<proteinExistence type="predicted"/>
<sequence>MRHFATTCWHRPFREAFESCGLPTARERVLSNFHRCDRKTRGMSALEIVERKLSVKPFGGWSWVGEGWAIVV</sequence>
<organism evidence="1 2">
    <name type="scientific">Dufourea novaeangliae</name>
    <name type="common">Sweat bee</name>
    <dbReference type="NCBI Taxonomy" id="178035"/>
    <lineage>
        <taxon>Eukaryota</taxon>
        <taxon>Metazoa</taxon>
        <taxon>Ecdysozoa</taxon>
        <taxon>Arthropoda</taxon>
        <taxon>Hexapoda</taxon>
        <taxon>Insecta</taxon>
        <taxon>Pterygota</taxon>
        <taxon>Neoptera</taxon>
        <taxon>Endopterygota</taxon>
        <taxon>Hymenoptera</taxon>
        <taxon>Apocrita</taxon>
        <taxon>Aculeata</taxon>
        <taxon>Apoidea</taxon>
        <taxon>Anthophila</taxon>
        <taxon>Halictidae</taxon>
        <taxon>Rophitinae</taxon>
        <taxon>Dufourea</taxon>
    </lineage>
</organism>
<evidence type="ECO:0000313" key="2">
    <source>
        <dbReference type="Proteomes" id="UP000076502"/>
    </source>
</evidence>
<dbReference type="AlphaFoldDB" id="A0A154PEG5"/>
<evidence type="ECO:0000313" key="1">
    <source>
        <dbReference type="EMBL" id="KZC10217.1"/>
    </source>
</evidence>
<keyword evidence="2" id="KW-1185">Reference proteome</keyword>
<reference evidence="1 2" key="1">
    <citation type="submission" date="2015-07" db="EMBL/GenBank/DDBJ databases">
        <title>The genome of Dufourea novaeangliae.</title>
        <authorList>
            <person name="Pan H."/>
            <person name="Kapheim K."/>
        </authorList>
    </citation>
    <scope>NUCLEOTIDE SEQUENCE [LARGE SCALE GENOMIC DNA]</scope>
    <source>
        <strain evidence="1">0120121106</strain>
        <tissue evidence="1">Whole body</tissue>
    </source>
</reference>